<name>W4GG02_APHAT</name>
<dbReference type="AlphaFoldDB" id="W4GG02"/>
<evidence type="ECO:0000313" key="1">
    <source>
        <dbReference type="EMBL" id="ETV78196.1"/>
    </source>
</evidence>
<dbReference type="PANTHER" id="PTHR31827:SF1">
    <property type="entry name" value="EMB|CAB89363.1"/>
    <property type="match status" value="1"/>
</dbReference>
<protein>
    <submittedName>
        <fullName evidence="1">Uncharacterized protein</fullName>
    </submittedName>
</protein>
<dbReference type="VEuPathDB" id="FungiDB:H257_08381"/>
<dbReference type="EMBL" id="KI913131">
    <property type="protein sequence ID" value="ETV78196.1"/>
    <property type="molecule type" value="Genomic_DNA"/>
</dbReference>
<dbReference type="PANTHER" id="PTHR31827">
    <property type="entry name" value="EMB|CAB89363.1"/>
    <property type="match status" value="1"/>
</dbReference>
<proteinExistence type="predicted"/>
<dbReference type="RefSeq" id="XP_009832533.1">
    <property type="nucleotide sequence ID" value="XM_009834231.1"/>
</dbReference>
<dbReference type="GeneID" id="20810377"/>
<reference evidence="1" key="1">
    <citation type="submission" date="2013-12" db="EMBL/GenBank/DDBJ databases">
        <title>The Genome Sequence of Aphanomyces astaci APO3.</title>
        <authorList>
            <consortium name="The Broad Institute Genomics Platform"/>
            <person name="Russ C."/>
            <person name="Tyler B."/>
            <person name="van West P."/>
            <person name="Dieguez-Uribeondo J."/>
            <person name="Young S.K."/>
            <person name="Zeng Q."/>
            <person name="Gargeya S."/>
            <person name="Fitzgerald M."/>
            <person name="Abouelleil A."/>
            <person name="Alvarado L."/>
            <person name="Chapman S.B."/>
            <person name="Gainer-Dewar J."/>
            <person name="Goldberg J."/>
            <person name="Griggs A."/>
            <person name="Gujja S."/>
            <person name="Hansen M."/>
            <person name="Howarth C."/>
            <person name="Imamovic A."/>
            <person name="Ireland A."/>
            <person name="Larimer J."/>
            <person name="McCowan C."/>
            <person name="Murphy C."/>
            <person name="Pearson M."/>
            <person name="Poon T.W."/>
            <person name="Priest M."/>
            <person name="Roberts A."/>
            <person name="Saif S."/>
            <person name="Shea T."/>
            <person name="Sykes S."/>
            <person name="Wortman J."/>
            <person name="Nusbaum C."/>
            <person name="Birren B."/>
        </authorList>
    </citation>
    <scope>NUCLEOTIDE SEQUENCE [LARGE SCALE GENOMIC DNA]</scope>
    <source>
        <strain evidence="1">APO3</strain>
    </source>
</reference>
<accession>W4GG02</accession>
<organism evidence="1">
    <name type="scientific">Aphanomyces astaci</name>
    <name type="common">Crayfish plague agent</name>
    <dbReference type="NCBI Taxonomy" id="112090"/>
    <lineage>
        <taxon>Eukaryota</taxon>
        <taxon>Sar</taxon>
        <taxon>Stramenopiles</taxon>
        <taxon>Oomycota</taxon>
        <taxon>Saprolegniomycetes</taxon>
        <taxon>Saprolegniales</taxon>
        <taxon>Verrucalvaceae</taxon>
        <taxon>Aphanomyces</taxon>
    </lineage>
</organism>
<gene>
    <name evidence="1" type="ORF">H257_08381</name>
</gene>
<dbReference type="OrthoDB" id="93608at2759"/>
<dbReference type="STRING" id="112090.W4GG02"/>
<sequence>MSSSTATPSMRVRSLCIAEHCTNKAYSRQLCCRHGAKKQCSAAGCTLRARRNDVCYHHGAPKMMCIEAGCNQYAQARQRCVRHGGGRLCKSHNCTSHARLGGWCQRHQTPTTLPVSPQLVTADESSWCKQELHIRSYSMDSTDDVSVFESSTEFASAVMYFLSGDDDTVEPAADHDAQFDAMVMQDVLDILVRTPEISYHEWF</sequence>